<dbReference type="InterPro" id="IPR026250">
    <property type="entry name" value="ITPRIP-like"/>
</dbReference>
<protein>
    <submittedName>
        <fullName evidence="1">IPIL1 protein</fullName>
    </submittedName>
</protein>
<dbReference type="SMART" id="SM01265">
    <property type="entry name" value="Mab-21"/>
    <property type="match status" value="1"/>
</dbReference>
<dbReference type="AlphaFoldDB" id="A0A852BPR7"/>
<accession>A0A852BPR7</accession>
<feature type="non-terminal residue" evidence="1">
    <location>
        <position position="343"/>
    </location>
</feature>
<dbReference type="EMBL" id="WBNM01003875">
    <property type="protein sequence ID" value="NXP70603.1"/>
    <property type="molecule type" value="Genomic_DNA"/>
</dbReference>
<dbReference type="GO" id="GO:0016020">
    <property type="term" value="C:membrane"/>
    <property type="evidence" value="ECO:0007669"/>
    <property type="project" value="TreeGrafter"/>
</dbReference>
<gene>
    <name evidence="1" type="primary">Itpripl1_0</name>
    <name evidence="1" type="ORF">RAMSUL_R13217</name>
</gene>
<dbReference type="PANTHER" id="PTHR10656">
    <property type="entry name" value="CELL FATE DETERMINING PROTEIN MAB21-RELATED"/>
    <property type="match status" value="1"/>
</dbReference>
<dbReference type="PRINTS" id="PR02107">
    <property type="entry name" value="INOS145TPRIP"/>
</dbReference>
<dbReference type="Gene3D" id="1.10.1410.40">
    <property type="match status" value="1"/>
</dbReference>
<name>A0A852BPR7_9PICI</name>
<proteinExistence type="predicted"/>
<dbReference type="PANTHER" id="PTHR10656:SF40">
    <property type="entry name" value="INOSITOL 1,4,5-TRISPHOSPHATE RECEPTOR-INTERACTING PROTEIN-LIKE 1"/>
    <property type="match status" value="1"/>
</dbReference>
<dbReference type="Proteomes" id="UP000611227">
    <property type="component" value="Unassembled WGS sequence"/>
</dbReference>
<dbReference type="InterPro" id="IPR024810">
    <property type="entry name" value="MAB21L/cGLR"/>
</dbReference>
<keyword evidence="2" id="KW-1185">Reference proteome</keyword>
<organism evidence="1 2">
    <name type="scientific">Ramphastos sulfuratus</name>
    <dbReference type="NCBI Taxonomy" id="322582"/>
    <lineage>
        <taxon>Eukaryota</taxon>
        <taxon>Metazoa</taxon>
        <taxon>Chordata</taxon>
        <taxon>Craniata</taxon>
        <taxon>Vertebrata</taxon>
        <taxon>Euteleostomi</taxon>
        <taxon>Archelosauria</taxon>
        <taxon>Archosauria</taxon>
        <taxon>Dinosauria</taxon>
        <taxon>Saurischia</taxon>
        <taxon>Theropoda</taxon>
        <taxon>Coelurosauria</taxon>
        <taxon>Aves</taxon>
        <taxon>Neognathae</taxon>
        <taxon>Neoaves</taxon>
        <taxon>Telluraves</taxon>
        <taxon>Coraciimorphae</taxon>
        <taxon>Piciformes</taxon>
        <taxon>Ramphastidae</taxon>
        <taxon>Ramphastos</taxon>
    </lineage>
</organism>
<feature type="non-terminal residue" evidence="1">
    <location>
        <position position="1"/>
    </location>
</feature>
<reference evidence="1" key="1">
    <citation type="submission" date="2019-09" db="EMBL/GenBank/DDBJ databases">
        <title>Bird 10,000 Genomes (B10K) Project - Family phase.</title>
        <authorList>
            <person name="Zhang G."/>
        </authorList>
    </citation>
    <scope>NUCLEOTIDE SEQUENCE</scope>
    <source>
        <strain evidence="1">B10K-DU-001-30</strain>
        <tissue evidence="1">Muscle</tissue>
    </source>
</reference>
<evidence type="ECO:0000313" key="1">
    <source>
        <dbReference type="EMBL" id="NXP70603.1"/>
    </source>
</evidence>
<sequence>VEELVGELIHACQDFFSVTVFPVLQTPIGVGSAFEGWSPHGDNAVYRLVVPLQAPYGHAFNLEESTPGEKPARNFWIRVQLNCSCVTEELVENIPCFLDHPEVEMRQHESFHLLGILCTGSYLDAHKTVHWFQNFVRAAWGVLPKTHRYHLKMLPSTGSCKLQLTDALGRAFFIELFFGLQQHDSDIFLCSCSRKATLTTSTTWSASCAVAEVKFFQHIARQVPRGSYHLKCLHVCTKILEGTGFSSSILKAVVMHLLTTTPLSGWCRRDFQLRLGDIMCCLQCCLEEKCLNHFFIANDSVPREISLPFSYRMAEPLNLLQHLVQDPAAQARALCEFVEIYNR</sequence>
<evidence type="ECO:0000313" key="2">
    <source>
        <dbReference type="Proteomes" id="UP000611227"/>
    </source>
</evidence>
<comment type="caution">
    <text evidence="1">The sequence shown here is derived from an EMBL/GenBank/DDBJ whole genome shotgun (WGS) entry which is preliminary data.</text>
</comment>